<name>H6MVI3_GORPV</name>
<dbReference type="SUPFAM" id="SSF53335">
    <property type="entry name" value="S-adenosyl-L-methionine-dependent methyltransferases"/>
    <property type="match status" value="1"/>
</dbReference>
<organism evidence="3 4">
    <name type="scientific">Gordonia polyisoprenivorans (strain DSM 44266 / VH2)</name>
    <dbReference type="NCBI Taxonomy" id="1112204"/>
    <lineage>
        <taxon>Bacteria</taxon>
        <taxon>Bacillati</taxon>
        <taxon>Actinomycetota</taxon>
        <taxon>Actinomycetes</taxon>
        <taxon>Mycobacteriales</taxon>
        <taxon>Gordoniaceae</taxon>
        <taxon>Gordonia</taxon>
    </lineage>
</organism>
<dbReference type="EMBL" id="CP003119">
    <property type="protein sequence ID" value="AFA74077.1"/>
    <property type="molecule type" value="Genomic_DNA"/>
</dbReference>
<dbReference type="eggNOG" id="COG2226">
    <property type="taxonomic scope" value="Bacteria"/>
</dbReference>
<dbReference type="GeneID" id="90160094"/>
<gene>
    <name evidence="3" type="ordered locus">GPOL_c30620</name>
</gene>
<keyword evidence="4" id="KW-1185">Reference proteome</keyword>
<dbReference type="InterPro" id="IPR050508">
    <property type="entry name" value="Methyltransf_Superfamily"/>
</dbReference>
<keyword evidence="3" id="KW-0489">Methyltransferase</keyword>
<accession>H6MVI3</accession>
<dbReference type="PANTHER" id="PTHR42912">
    <property type="entry name" value="METHYLTRANSFERASE"/>
    <property type="match status" value="1"/>
</dbReference>
<evidence type="ECO:0000256" key="1">
    <source>
        <dbReference type="SAM" id="MobiDB-lite"/>
    </source>
</evidence>
<dbReference type="RefSeq" id="WP_014360566.1">
    <property type="nucleotide sequence ID" value="NC_016906.1"/>
</dbReference>
<reference evidence="3 4" key="1">
    <citation type="journal article" date="2012" name="Appl. Environ. Microbiol.">
        <title>Involvement of two latex-clearing proteins during rubber degradation and insights into the subsequent degradation pathway revealed by the genome sequence of Gordonia polyisoprenivorans strain VH2.</title>
        <authorList>
            <person name="Hiessl S."/>
            <person name="Schuldes J."/>
            <person name="Thurmer A."/>
            <person name="Halbsguth T."/>
            <person name="Broker D."/>
            <person name="Angelov A."/>
            <person name="Liebl W."/>
            <person name="Daniel R."/>
            <person name="Steinbuchel A."/>
        </authorList>
    </citation>
    <scope>NUCLEOTIDE SEQUENCE [LARGE SCALE GENOMIC DNA]</scope>
    <source>
        <strain evidence="4">DSM 44266 / VH2</strain>
    </source>
</reference>
<dbReference type="Gene3D" id="3.40.50.150">
    <property type="entry name" value="Vaccinia Virus protein VP39"/>
    <property type="match status" value="1"/>
</dbReference>
<feature type="compositionally biased region" description="Acidic residues" evidence="1">
    <location>
        <begin position="1"/>
        <end position="12"/>
    </location>
</feature>
<dbReference type="CDD" id="cd02440">
    <property type="entry name" value="AdoMet_MTases"/>
    <property type="match status" value="1"/>
</dbReference>
<dbReference type="STRING" id="1112204.GPOL_c30620"/>
<evidence type="ECO:0000313" key="4">
    <source>
        <dbReference type="Proteomes" id="UP000009154"/>
    </source>
</evidence>
<protein>
    <submittedName>
        <fullName evidence="3">Putative methyltransferase</fullName>
    </submittedName>
</protein>
<dbReference type="Pfam" id="PF08241">
    <property type="entry name" value="Methyltransf_11"/>
    <property type="match status" value="1"/>
</dbReference>
<dbReference type="PANTHER" id="PTHR42912:SF93">
    <property type="entry name" value="N6-ADENOSINE-METHYLTRANSFERASE TMT1A"/>
    <property type="match status" value="1"/>
</dbReference>
<evidence type="ECO:0000259" key="2">
    <source>
        <dbReference type="Pfam" id="PF08241"/>
    </source>
</evidence>
<dbReference type="GO" id="GO:0032259">
    <property type="term" value="P:methylation"/>
    <property type="evidence" value="ECO:0007669"/>
    <property type="project" value="UniProtKB-KW"/>
</dbReference>
<dbReference type="KEGG" id="gpo:GPOL_c30620"/>
<dbReference type="AlphaFoldDB" id="H6MVI3"/>
<dbReference type="HOGENOM" id="CLU_870923_0_0_11"/>
<dbReference type="InterPro" id="IPR013216">
    <property type="entry name" value="Methyltransf_11"/>
</dbReference>
<evidence type="ECO:0000313" key="3">
    <source>
        <dbReference type="EMBL" id="AFA74077.1"/>
    </source>
</evidence>
<sequence>MTTTENESETDNETGGGSPVDPAPNPHATAEEVAAALTDTKLAQVLYHDWEAETYDEKWSISFDERCIDYARGRFDAVPAASDAAAGSAASGASVAAAGSAASELPHGRAMELGCGTGFFLLNLMQSGVAEKGSVTDLSPGMVKVALRNAENLGLEVDGRVADAEKIPYDDNTFDLVVGHAVLHHIPDVEQALREVLRVLKPGGRFVFAGEPSTIGDFYARWMSRATWYLTTNLTKLGPLQSWRRPQEELDESSRAAALEAVVDIHTFDPDELAGIARSAGASSVQTATEEFAAAMLGWPVRTFEAAVPPGKLGWGWAGFAFGSWKRLTWLDENVLRKVVPPKFFYNVVVSGYKPS</sequence>
<dbReference type="GO" id="GO:0008757">
    <property type="term" value="F:S-adenosylmethionine-dependent methyltransferase activity"/>
    <property type="evidence" value="ECO:0007669"/>
    <property type="project" value="InterPro"/>
</dbReference>
<proteinExistence type="predicted"/>
<dbReference type="Proteomes" id="UP000009154">
    <property type="component" value="Chromosome"/>
</dbReference>
<feature type="domain" description="Methyltransferase type 11" evidence="2">
    <location>
        <begin position="112"/>
        <end position="208"/>
    </location>
</feature>
<feature type="region of interest" description="Disordered" evidence="1">
    <location>
        <begin position="1"/>
        <end position="28"/>
    </location>
</feature>
<keyword evidence="3" id="KW-0808">Transferase</keyword>
<dbReference type="InterPro" id="IPR029063">
    <property type="entry name" value="SAM-dependent_MTases_sf"/>
</dbReference>